<organism evidence="2 3">
    <name type="scientific">Perkinsus olseni</name>
    <name type="common">Perkinsus atlanticus</name>
    <dbReference type="NCBI Taxonomy" id="32597"/>
    <lineage>
        <taxon>Eukaryota</taxon>
        <taxon>Sar</taxon>
        <taxon>Alveolata</taxon>
        <taxon>Perkinsozoa</taxon>
        <taxon>Perkinsea</taxon>
        <taxon>Perkinsida</taxon>
        <taxon>Perkinsidae</taxon>
        <taxon>Perkinsus</taxon>
    </lineage>
</organism>
<dbReference type="EMBL" id="JABANO010020861">
    <property type="protein sequence ID" value="KAF4727786.1"/>
    <property type="molecule type" value="Genomic_DNA"/>
</dbReference>
<accession>A0A7J6S5R3</accession>
<protein>
    <submittedName>
        <fullName evidence="2">Uncharacterized protein</fullName>
    </submittedName>
</protein>
<evidence type="ECO:0000256" key="1">
    <source>
        <dbReference type="SAM" id="SignalP"/>
    </source>
</evidence>
<dbReference type="AlphaFoldDB" id="A0A7J6S5R3"/>
<reference evidence="2 3" key="1">
    <citation type="submission" date="2020-04" db="EMBL/GenBank/DDBJ databases">
        <title>Perkinsus olseni comparative genomics.</title>
        <authorList>
            <person name="Bogema D.R."/>
        </authorList>
    </citation>
    <scope>NUCLEOTIDE SEQUENCE [LARGE SCALE GENOMIC DNA]</scope>
    <source>
        <strain evidence="2 3">ATCC PRA-207</strain>
    </source>
</reference>
<feature type="signal peptide" evidence="1">
    <location>
        <begin position="1"/>
        <end position="26"/>
    </location>
</feature>
<feature type="chain" id="PRO_5029610816" evidence="1">
    <location>
        <begin position="27"/>
        <end position="128"/>
    </location>
</feature>
<keyword evidence="1" id="KW-0732">Signal</keyword>
<proteinExistence type="predicted"/>
<evidence type="ECO:0000313" key="2">
    <source>
        <dbReference type="EMBL" id="KAF4727786.1"/>
    </source>
</evidence>
<name>A0A7J6S5R3_PEROL</name>
<dbReference type="Proteomes" id="UP000553632">
    <property type="component" value="Unassembled WGS sequence"/>
</dbReference>
<sequence>KEYSAMMLALLSRAVLNAALLATGSATVHVSPASTEHTFKMLEVRSRDLNRQDTAAAYEQEAQSIKVRVSGREERVHPDEPALRKSQVAATFGDSGVHPSIHRERDTWMLPSTGTKLSGAPCQAKLEI</sequence>
<gene>
    <name evidence="2" type="ORF">FOZ63_029403</name>
</gene>
<comment type="caution">
    <text evidence="2">The sequence shown here is derived from an EMBL/GenBank/DDBJ whole genome shotgun (WGS) entry which is preliminary data.</text>
</comment>
<evidence type="ECO:0000313" key="3">
    <source>
        <dbReference type="Proteomes" id="UP000553632"/>
    </source>
</evidence>
<keyword evidence="3" id="KW-1185">Reference proteome</keyword>
<feature type="non-terminal residue" evidence="2">
    <location>
        <position position="128"/>
    </location>
</feature>